<dbReference type="Proteomes" id="UP001178507">
    <property type="component" value="Unassembled WGS sequence"/>
</dbReference>
<organism evidence="1 2">
    <name type="scientific">Effrenium voratum</name>
    <dbReference type="NCBI Taxonomy" id="2562239"/>
    <lineage>
        <taxon>Eukaryota</taxon>
        <taxon>Sar</taxon>
        <taxon>Alveolata</taxon>
        <taxon>Dinophyceae</taxon>
        <taxon>Suessiales</taxon>
        <taxon>Symbiodiniaceae</taxon>
        <taxon>Effrenium</taxon>
    </lineage>
</organism>
<evidence type="ECO:0000313" key="1">
    <source>
        <dbReference type="EMBL" id="CAJ1387955.1"/>
    </source>
</evidence>
<feature type="non-terminal residue" evidence="1">
    <location>
        <position position="1"/>
    </location>
</feature>
<comment type="caution">
    <text evidence="1">The sequence shown here is derived from an EMBL/GenBank/DDBJ whole genome shotgun (WGS) entry which is preliminary data.</text>
</comment>
<keyword evidence="2" id="KW-1185">Reference proteome</keyword>
<protein>
    <submittedName>
        <fullName evidence="1">Uncharacterized protein</fullName>
    </submittedName>
</protein>
<sequence>FRKGIGLYSEKKEMPVILERRLAGGPPEMGEIGGALLAGGLMVLVNQVKSVGIQKETGCKTGELVLVGICRIQPYGILTPELYGKPYGIPVIELFGKLNFELYGVLDLELFGKVNFEPYGIPVMELFGRVKREPYGIPTLELFGKAKPEPYGVLWQELFGLVGSELYGVCEAGKEKAVGYFLDYR</sequence>
<gene>
    <name evidence="1" type="ORF">EVOR1521_LOCUS13916</name>
</gene>
<dbReference type="AlphaFoldDB" id="A0AA36IHM5"/>
<feature type="non-terminal residue" evidence="1">
    <location>
        <position position="185"/>
    </location>
</feature>
<evidence type="ECO:0000313" key="2">
    <source>
        <dbReference type="Proteomes" id="UP001178507"/>
    </source>
</evidence>
<dbReference type="EMBL" id="CAUJNA010001607">
    <property type="protein sequence ID" value="CAJ1387955.1"/>
    <property type="molecule type" value="Genomic_DNA"/>
</dbReference>
<proteinExistence type="predicted"/>
<name>A0AA36IHM5_9DINO</name>
<accession>A0AA36IHM5</accession>
<reference evidence="1" key="1">
    <citation type="submission" date="2023-08" db="EMBL/GenBank/DDBJ databases">
        <authorList>
            <person name="Chen Y."/>
            <person name="Shah S."/>
            <person name="Dougan E. K."/>
            <person name="Thang M."/>
            <person name="Chan C."/>
        </authorList>
    </citation>
    <scope>NUCLEOTIDE SEQUENCE</scope>
</reference>